<feature type="domain" description="Mandelate racemase/muconate lactonizing enzyme N-terminal" evidence="1">
    <location>
        <begin position="5"/>
        <end position="71"/>
    </location>
</feature>
<dbReference type="SUPFAM" id="SSF54826">
    <property type="entry name" value="Enolase N-terminal domain-like"/>
    <property type="match status" value="1"/>
</dbReference>
<reference evidence="3" key="1">
    <citation type="journal article" date="2019" name="Int. J. Syst. Evol. Microbiol.">
        <title>The Global Catalogue of Microorganisms (GCM) 10K type strain sequencing project: providing services to taxonomists for standard genome sequencing and annotation.</title>
        <authorList>
            <consortium name="The Broad Institute Genomics Platform"/>
            <consortium name="The Broad Institute Genome Sequencing Center for Infectious Disease"/>
            <person name="Wu L."/>
            <person name="Ma J."/>
        </authorList>
    </citation>
    <scope>NUCLEOTIDE SEQUENCE [LARGE SCALE GENOMIC DNA]</scope>
    <source>
        <strain evidence="3">NBRC 108894</strain>
    </source>
</reference>
<keyword evidence="3" id="KW-1185">Reference proteome</keyword>
<dbReference type="Pfam" id="PF02746">
    <property type="entry name" value="MR_MLE_N"/>
    <property type="match status" value="1"/>
</dbReference>
<dbReference type="Gene3D" id="3.30.390.10">
    <property type="entry name" value="Enolase-like, N-terminal domain"/>
    <property type="match status" value="1"/>
</dbReference>
<evidence type="ECO:0000259" key="1">
    <source>
        <dbReference type="Pfam" id="PF02746"/>
    </source>
</evidence>
<name>A0ABQ6K6P7_9MICO</name>
<sequence length="91" mass="10014">MRIDAIETLRRGPLVVVRVSTDDGAVGIGQTAPYEAAVTAHVLHELVAPFFLGREVWDAEALVDEFLRQTYKFPSSFLLRGLGGSRRRSGT</sequence>
<dbReference type="Proteomes" id="UP001157034">
    <property type="component" value="Unassembled WGS sequence"/>
</dbReference>
<accession>A0ABQ6K6P7</accession>
<dbReference type="EMBL" id="BSVB01000001">
    <property type="protein sequence ID" value="GMA95416.1"/>
    <property type="molecule type" value="Genomic_DNA"/>
</dbReference>
<protein>
    <recommendedName>
        <fullName evidence="1">Mandelate racemase/muconate lactonizing enzyme N-terminal domain-containing protein</fullName>
    </recommendedName>
</protein>
<organism evidence="2 3">
    <name type="scientific">Pseudolysinimonas kribbensis</name>
    <dbReference type="NCBI Taxonomy" id="433641"/>
    <lineage>
        <taxon>Bacteria</taxon>
        <taxon>Bacillati</taxon>
        <taxon>Actinomycetota</taxon>
        <taxon>Actinomycetes</taxon>
        <taxon>Micrococcales</taxon>
        <taxon>Microbacteriaceae</taxon>
        <taxon>Pseudolysinimonas</taxon>
    </lineage>
</organism>
<evidence type="ECO:0000313" key="2">
    <source>
        <dbReference type="EMBL" id="GMA95416.1"/>
    </source>
</evidence>
<gene>
    <name evidence="2" type="ORF">GCM10025881_22400</name>
</gene>
<proteinExistence type="predicted"/>
<dbReference type="InterPro" id="IPR029017">
    <property type="entry name" value="Enolase-like_N"/>
</dbReference>
<evidence type="ECO:0000313" key="3">
    <source>
        <dbReference type="Proteomes" id="UP001157034"/>
    </source>
</evidence>
<comment type="caution">
    <text evidence="2">The sequence shown here is derived from an EMBL/GenBank/DDBJ whole genome shotgun (WGS) entry which is preliminary data.</text>
</comment>
<dbReference type="RefSeq" id="WP_284254189.1">
    <property type="nucleotide sequence ID" value="NZ_BSVB01000001.1"/>
</dbReference>
<dbReference type="InterPro" id="IPR013341">
    <property type="entry name" value="Mandelate_racemase_N_dom"/>
</dbReference>